<dbReference type="AlphaFoldDB" id="A0A7K0CQM3"/>
<dbReference type="GO" id="GO:0043565">
    <property type="term" value="F:sequence-specific DNA binding"/>
    <property type="evidence" value="ECO:0007669"/>
    <property type="project" value="InterPro"/>
</dbReference>
<dbReference type="PROSITE" id="PS01124">
    <property type="entry name" value="HTH_ARAC_FAMILY_2"/>
    <property type="match status" value="1"/>
</dbReference>
<organism evidence="5 6">
    <name type="scientific">Streptomyces smaragdinus</name>
    <dbReference type="NCBI Taxonomy" id="2585196"/>
    <lineage>
        <taxon>Bacteria</taxon>
        <taxon>Bacillati</taxon>
        <taxon>Actinomycetota</taxon>
        <taxon>Actinomycetes</taxon>
        <taxon>Kitasatosporales</taxon>
        <taxon>Streptomycetaceae</taxon>
        <taxon>Streptomyces</taxon>
    </lineage>
</organism>
<comment type="caution">
    <text evidence="5">The sequence shown here is derived from an EMBL/GenBank/DDBJ whole genome shotgun (WGS) entry which is preliminary data.</text>
</comment>
<dbReference type="InterPro" id="IPR035418">
    <property type="entry name" value="AraC-bd_2"/>
</dbReference>
<sequence>MRVCCLDYGAPVRIDVEPREDFHLVRQDGPHLVLRIPRDALERQLRAMLGRPVDEPVRFEPRTDRTDPGADAWWGIVVLLVRDMERGGTLLRDPAVRWPLEQALLGQLLERRPHNYSARLRDAASSPVITRAVGIIEERAGDPRFTVEELARAVSLSTRALQLGFRRDRRTTPSAFLRRVRLRRAREELLVAGPGVTVSRVAGRWGFSNYGRFAEYYRREFGELPSDTLRSR</sequence>
<reference evidence="5 6" key="1">
    <citation type="submission" date="2019-10" db="EMBL/GenBank/DDBJ databases">
        <title>Streptomyces smaragdinus sp. nov. and Streptomyces fabii sp. nov., isolated from the gut of fungus growing-termite Macrotermes natalensis.</title>
        <authorList>
            <person name="Schwitalla J."/>
            <person name="Benndorf R."/>
            <person name="Martin K."/>
            <person name="De Beer W."/>
            <person name="Kaster A.-K."/>
            <person name="Vollmers J."/>
            <person name="Poulsen M."/>
            <person name="Beemelmanns C."/>
        </authorList>
    </citation>
    <scope>NUCLEOTIDE SEQUENCE [LARGE SCALE GENOMIC DNA]</scope>
    <source>
        <strain evidence="5 6">RB5</strain>
    </source>
</reference>
<dbReference type="GO" id="GO:0003700">
    <property type="term" value="F:DNA-binding transcription factor activity"/>
    <property type="evidence" value="ECO:0007669"/>
    <property type="project" value="InterPro"/>
</dbReference>
<evidence type="ECO:0000256" key="1">
    <source>
        <dbReference type="ARBA" id="ARBA00023015"/>
    </source>
</evidence>
<keyword evidence="2" id="KW-0238">DNA-binding</keyword>
<feature type="domain" description="HTH araC/xylS-type" evidence="4">
    <location>
        <begin position="130"/>
        <end position="231"/>
    </location>
</feature>
<evidence type="ECO:0000259" key="4">
    <source>
        <dbReference type="PROSITE" id="PS01124"/>
    </source>
</evidence>
<evidence type="ECO:0000256" key="3">
    <source>
        <dbReference type="ARBA" id="ARBA00023163"/>
    </source>
</evidence>
<dbReference type="InterPro" id="IPR009057">
    <property type="entry name" value="Homeodomain-like_sf"/>
</dbReference>
<proteinExistence type="predicted"/>
<dbReference type="RefSeq" id="WP_323378717.1">
    <property type="nucleotide sequence ID" value="NZ_WEGJ01000039.1"/>
</dbReference>
<evidence type="ECO:0000313" key="5">
    <source>
        <dbReference type="EMBL" id="MQY15776.1"/>
    </source>
</evidence>
<dbReference type="Proteomes" id="UP000466345">
    <property type="component" value="Unassembled WGS sequence"/>
</dbReference>
<protein>
    <recommendedName>
        <fullName evidence="4">HTH araC/xylS-type domain-containing protein</fullName>
    </recommendedName>
</protein>
<dbReference type="InterPro" id="IPR018060">
    <property type="entry name" value="HTH_AraC"/>
</dbReference>
<keyword evidence="1" id="KW-0805">Transcription regulation</keyword>
<evidence type="ECO:0000313" key="6">
    <source>
        <dbReference type="Proteomes" id="UP000466345"/>
    </source>
</evidence>
<dbReference type="EMBL" id="WEGJ01000039">
    <property type="protein sequence ID" value="MQY15776.1"/>
    <property type="molecule type" value="Genomic_DNA"/>
</dbReference>
<dbReference type="SMART" id="SM00342">
    <property type="entry name" value="HTH_ARAC"/>
    <property type="match status" value="1"/>
</dbReference>
<dbReference type="InterPro" id="IPR050204">
    <property type="entry name" value="AraC_XylS_family_regulators"/>
</dbReference>
<dbReference type="Gene3D" id="1.10.10.60">
    <property type="entry name" value="Homeodomain-like"/>
    <property type="match status" value="1"/>
</dbReference>
<dbReference type="PANTHER" id="PTHR46796">
    <property type="entry name" value="HTH-TYPE TRANSCRIPTIONAL ACTIVATOR RHAS-RELATED"/>
    <property type="match status" value="1"/>
</dbReference>
<accession>A0A7K0CQM3</accession>
<name>A0A7K0CQM3_9ACTN</name>
<keyword evidence="6" id="KW-1185">Reference proteome</keyword>
<keyword evidence="3" id="KW-0804">Transcription</keyword>
<dbReference type="PANTHER" id="PTHR46796:SF12">
    <property type="entry name" value="HTH-TYPE DNA-BINDING TRANSCRIPTIONAL ACTIVATOR EUTR"/>
    <property type="match status" value="1"/>
</dbReference>
<dbReference type="Pfam" id="PF14525">
    <property type="entry name" value="AraC_binding_2"/>
    <property type="match status" value="1"/>
</dbReference>
<dbReference type="SUPFAM" id="SSF46689">
    <property type="entry name" value="Homeodomain-like"/>
    <property type="match status" value="1"/>
</dbReference>
<dbReference type="Pfam" id="PF12833">
    <property type="entry name" value="HTH_18"/>
    <property type="match status" value="1"/>
</dbReference>
<evidence type="ECO:0000256" key="2">
    <source>
        <dbReference type="ARBA" id="ARBA00023125"/>
    </source>
</evidence>
<gene>
    <name evidence="5" type="ORF">SRB5_59670</name>
</gene>